<sequence>MSKPTEFSELEKLLRDTVSTSDTIGTTYISSGIRGPRSRIAIAILVLLYARPMRSNEIAQILKKSSKYISSYLTYWKARGYVAYASGYWFLTKQGEDFVRLILSLTTRPSSSPISTSVVQLAYQLISEHVQQTKNNNIRLKQTDEEPVIQSFTVNRTSNEMGLQDPSAKTSMHFKAMSCLDRILGNKNLLEDEMLVLRHLIHHYIEWNSTYKYLDQLAEELHYDVRELMTVLRRLQSKKLIYIYTDRKFGVRIGLGKTLKQLLDLCLKDQSTNM</sequence>
<comment type="caution">
    <text evidence="1">The sequence shown here is derived from an EMBL/GenBank/DDBJ whole genome shotgun (WGS) entry which is preliminary data.</text>
</comment>
<evidence type="ECO:0000313" key="1">
    <source>
        <dbReference type="EMBL" id="HIP57060.1"/>
    </source>
</evidence>
<name>A0A832YSP8_9CREN</name>
<dbReference type="InterPro" id="IPR036390">
    <property type="entry name" value="WH_DNA-bd_sf"/>
</dbReference>
<evidence type="ECO:0000313" key="2">
    <source>
        <dbReference type="Proteomes" id="UP000605805"/>
    </source>
</evidence>
<dbReference type="EMBL" id="DQTV01000058">
    <property type="protein sequence ID" value="HIP57060.1"/>
    <property type="molecule type" value="Genomic_DNA"/>
</dbReference>
<dbReference type="SUPFAM" id="SSF46785">
    <property type="entry name" value="Winged helix' DNA-binding domain"/>
    <property type="match status" value="1"/>
</dbReference>
<reference evidence="1" key="1">
    <citation type="journal article" date="2020" name="ISME J.">
        <title>Gammaproteobacteria mediating utilization of methyl-, sulfur- and petroleum organic compounds in deep ocean hydrothermal plumes.</title>
        <authorList>
            <person name="Zhou Z."/>
            <person name="Liu Y."/>
            <person name="Pan J."/>
            <person name="Cron B.R."/>
            <person name="Toner B.M."/>
            <person name="Anantharaman K."/>
            <person name="Breier J.A."/>
            <person name="Dick G.J."/>
            <person name="Li M."/>
        </authorList>
    </citation>
    <scope>NUCLEOTIDE SEQUENCE</scope>
    <source>
        <strain evidence="1">SZUA-1435</strain>
    </source>
</reference>
<protein>
    <submittedName>
        <fullName evidence="1">Replication initiator protein WhiP</fullName>
    </submittedName>
</protein>
<dbReference type="Proteomes" id="UP000605805">
    <property type="component" value="Unassembled WGS sequence"/>
</dbReference>
<dbReference type="AlphaFoldDB" id="A0A832YSP8"/>
<proteinExistence type="predicted"/>
<accession>A0A832YSP8</accession>
<organism evidence="1 2">
    <name type="scientific">Ignisphaera aggregans</name>
    <dbReference type="NCBI Taxonomy" id="334771"/>
    <lineage>
        <taxon>Archaea</taxon>
        <taxon>Thermoproteota</taxon>
        <taxon>Thermoprotei</taxon>
        <taxon>Desulfurococcales</taxon>
        <taxon>Desulfurococcaceae</taxon>
        <taxon>Ignisphaera</taxon>
    </lineage>
</organism>
<gene>
    <name evidence="1" type="ORF">EYH02_03205</name>
</gene>